<name>A0AAE8XCW8_9CAUD</name>
<accession>A0AAE8XCW8</accession>
<reference evidence="2" key="1">
    <citation type="submission" date="2021-09" db="EMBL/GenBank/DDBJ databases">
        <authorList>
            <person name="Liu Y."/>
        </authorList>
    </citation>
    <scope>NUCLEOTIDE SEQUENCE</scope>
</reference>
<organism evidence="2 3">
    <name type="scientific">Pseudomonas phage PHB09</name>
    <dbReference type="NCBI Taxonomy" id="2867265"/>
    <lineage>
        <taxon>Viruses</taxon>
        <taxon>Duplodnaviria</taxon>
        <taxon>Heunggongvirae</taxon>
        <taxon>Uroviricota</taxon>
        <taxon>Caudoviricetes</taxon>
        <taxon>Vandenendeviridae</taxon>
        <taxon>Gorskivirinae</taxon>
        <taxon>Dilongvirus</taxon>
        <taxon>Dilongvirus PHB09</taxon>
    </lineage>
</organism>
<evidence type="ECO:0000313" key="3">
    <source>
        <dbReference type="Proteomes" id="UP000827914"/>
    </source>
</evidence>
<dbReference type="PROSITE" id="PS51354">
    <property type="entry name" value="GLUTAREDOXIN_2"/>
    <property type="match status" value="1"/>
</dbReference>
<sequence>MAIIYGKSQCSACEQAKMILTQNRVDFEYKLLDKDYDMAFLMDKLDELGIVAFRTFPLIVINGEGYTLASLQKI</sequence>
<dbReference type="Gene3D" id="3.40.30.10">
    <property type="entry name" value="Glutaredoxin"/>
    <property type="match status" value="1"/>
</dbReference>
<evidence type="ECO:0000313" key="2">
    <source>
        <dbReference type="EMBL" id="UAV84611.1"/>
    </source>
</evidence>
<evidence type="ECO:0000259" key="1">
    <source>
        <dbReference type="Pfam" id="PF00462"/>
    </source>
</evidence>
<dbReference type="EMBL" id="OK040171">
    <property type="protein sequence ID" value="UAV84611.1"/>
    <property type="molecule type" value="Genomic_DNA"/>
</dbReference>
<proteinExistence type="predicted"/>
<dbReference type="SUPFAM" id="SSF52833">
    <property type="entry name" value="Thioredoxin-like"/>
    <property type="match status" value="1"/>
</dbReference>
<gene>
    <name evidence="2" type="ORF">PHB09_116</name>
</gene>
<protein>
    <recommendedName>
        <fullName evidence="1">Glutaredoxin domain-containing protein</fullName>
    </recommendedName>
</protein>
<feature type="domain" description="Glutaredoxin" evidence="1">
    <location>
        <begin position="3"/>
        <end position="64"/>
    </location>
</feature>
<dbReference type="InterPro" id="IPR036249">
    <property type="entry name" value="Thioredoxin-like_sf"/>
</dbReference>
<dbReference type="Proteomes" id="UP000827914">
    <property type="component" value="Segment"/>
</dbReference>
<keyword evidence="3" id="KW-1185">Reference proteome</keyword>
<dbReference type="Pfam" id="PF00462">
    <property type="entry name" value="Glutaredoxin"/>
    <property type="match status" value="1"/>
</dbReference>
<dbReference type="InterPro" id="IPR002109">
    <property type="entry name" value="Glutaredoxin"/>
</dbReference>